<accession>U3ANH5</accession>
<dbReference type="AlphaFoldDB" id="U3ANH5"/>
<comment type="caution">
    <text evidence="1">The sequence shown here is derived from an EMBL/GenBank/DDBJ whole genome shotgun (WGS) entry which is preliminary data.</text>
</comment>
<name>U3ANH5_9VIBR</name>
<dbReference type="EMBL" id="BATL01000023">
    <property type="protein sequence ID" value="GAD75315.1"/>
    <property type="molecule type" value="Genomic_DNA"/>
</dbReference>
<dbReference type="eggNOG" id="COG3316">
    <property type="taxonomic scope" value="Bacteria"/>
</dbReference>
<organism evidence="1 2">
    <name type="scientific">Vibrio azureus NBRC 104587</name>
    <dbReference type="NCBI Taxonomy" id="1219077"/>
    <lineage>
        <taxon>Bacteria</taxon>
        <taxon>Pseudomonadati</taxon>
        <taxon>Pseudomonadota</taxon>
        <taxon>Gammaproteobacteria</taxon>
        <taxon>Vibrionales</taxon>
        <taxon>Vibrionaceae</taxon>
        <taxon>Vibrio</taxon>
    </lineage>
</organism>
<dbReference type="Proteomes" id="UP000016567">
    <property type="component" value="Unassembled WGS sequence"/>
</dbReference>
<sequence>MTTEQCVMAKSEFTWRHFILELILWCVRWYGTTAMSYANLSDMLAERGVLMNRSTIYSSLISAIKRRSDRHLSRIFYFTKKS</sequence>
<evidence type="ECO:0008006" key="3">
    <source>
        <dbReference type="Google" id="ProtNLM"/>
    </source>
</evidence>
<proteinExistence type="predicted"/>
<protein>
    <recommendedName>
        <fullName evidence="3">Transposase</fullName>
    </recommendedName>
</protein>
<dbReference type="STRING" id="1219077.VAZ01S_023_00815"/>
<reference evidence="1 2" key="1">
    <citation type="submission" date="2013-09" db="EMBL/GenBank/DDBJ databases">
        <title>Whole genome shotgun sequence of Vibrio azureus NBRC 104587.</title>
        <authorList>
            <person name="Isaki S."/>
            <person name="Hosoyama A."/>
            <person name="Numata M."/>
            <person name="Hashimoto M."/>
            <person name="Hosoyama Y."/>
            <person name="Tsuchikane K."/>
            <person name="Noguchi M."/>
            <person name="Hirakata S."/>
            <person name="Ichikawa N."/>
            <person name="Ohji S."/>
            <person name="Yamazoe A."/>
            <person name="Fujita N."/>
        </authorList>
    </citation>
    <scope>NUCLEOTIDE SEQUENCE [LARGE SCALE GENOMIC DNA]</scope>
    <source>
        <strain evidence="1 2">NBRC 104587</strain>
    </source>
</reference>
<evidence type="ECO:0000313" key="1">
    <source>
        <dbReference type="EMBL" id="GAD75315.1"/>
    </source>
</evidence>
<gene>
    <name evidence="1" type="ORF">VAZ01S_023_00815</name>
</gene>
<evidence type="ECO:0000313" key="2">
    <source>
        <dbReference type="Proteomes" id="UP000016567"/>
    </source>
</evidence>
<keyword evidence="2" id="KW-1185">Reference proteome</keyword>